<gene>
    <name evidence="1" type="ORF">QX249_24275</name>
</gene>
<evidence type="ECO:0000313" key="1">
    <source>
        <dbReference type="EMBL" id="MDS1823765.1"/>
    </source>
</evidence>
<evidence type="ECO:0000313" key="2">
    <source>
        <dbReference type="Proteomes" id="UP001253193"/>
    </source>
</evidence>
<accession>A0AAW8Q8A4</accession>
<dbReference type="EMBL" id="JAUHGG010000012">
    <property type="protein sequence ID" value="MDS1823765.1"/>
    <property type="molecule type" value="Genomic_DNA"/>
</dbReference>
<sequence>MKKYTHAELCQKAVNWLKRGHTAGGYGCPNAFSEIPAGSNGGEIPDAIGIKTAEGIETIVVEVKVSLSDFKADGKKPHRKDPAMGMGNYRYFLCPKGLIDIGELPDKWGLIEVGDRGVLTVVHGHKAEGASRKSFWLESNRDAELSLCSIMLARLSKAA</sequence>
<reference evidence="1" key="1">
    <citation type="submission" date="2023-06" db="EMBL/GenBank/DDBJ databases">
        <title>Genomic Diversity of Vibrio spp. and Metagenomic Analysis of Pathogens in Florida Gulf Coastal Waters Following Hurricane Ian.</title>
        <authorList>
            <person name="Brumfield K.D."/>
        </authorList>
    </citation>
    <scope>NUCLEOTIDE SEQUENCE</scope>
    <source>
        <strain evidence="1">WBS2B-138</strain>
    </source>
</reference>
<dbReference type="AlphaFoldDB" id="A0AAW8Q8A4"/>
<dbReference type="RefSeq" id="WP_311020794.1">
    <property type="nucleotide sequence ID" value="NZ_JAUHGG010000012.1"/>
</dbReference>
<organism evidence="1 2">
    <name type="scientific">Vibrio parahaemolyticus</name>
    <dbReference type="NCBI Taxonomy" id="670"/>
    <lineage>
        <taxon>Bacteria</taxon>
        <taxon>Pseudomonadati</taxon>
        <taxon>Pseudomonadota</taxon>
        <taxon>Gammaproteobacteria</taxon>
        <taxon>Vibrionales</taxon>
        <taxon>Vibrionaceae</taxon>
        <taxon>Vibrio</taxon>
    </lineage>
</organism>
<comment type="caution">
    <text evidence="1">The sequence shown here is derived from an EMBL/GenBank/DDBJ whole genome shotgun (WGS) entry which is preliminary data.</text>
</comment>
<dbReference type="Proteomes" id="UP001253193">
    <property type="component" value="Unassembled WGS sequence"/>
</dbReference>
<proteinExistence type="predicted"/>
<evidence type="ECO:0008006" key="3">
    <source>
        <dbReference type="Google" id="ProtNLM"/>
    </source>
</evidence>
<protein>
    <recommendedName>
        <fullName evidence="3">DNA repair protein MmcB-related protein</fullName>
    </recommendedName>
</protein>
<name>A0AAW8Q8A4_VIBPH</name>